<dbReference type="AlphaFoldDB" id="A0A6L3MVN5"/>
<proteinExistence type="predicted"/>
<comment type="caution">
    <text evidence="1">The sequence shown here is derived from an EMBL/GenBank/DDBJ whole genome shotgun (WGS) entry which is preliminary data.</text>
</comment>
<dbReference type="RefSeq" id="WP_124490044.1">
    <property type="nucleotide sequence ID" value="NZ_CABVPM010000010.1"/>
</dbReference>
<organism evidence="1 2">
    <name type="scientific">Burkholderia stagnalis</name>
    <dbReference type="NCBI Taxonomy" id="1503054"/>
    <lineage>
        <taxon>Bacteria</taxon>
        <taxon>Pseudomonadati</taxon>
        <taxon>Pseudomonadota</taxon>
        <taxon>Betaproteobacteria</taxon>
        <taxon>Burkholderiales</taxon>
        <taxon>Burkholderiaceae</taxon>
        <taxon>Burkholderia</taxon>
        <taxon>Burkholderia cepacia complex</taxon>
    </lineage>
</organism>
<dbReference type="Proteomes" id="UP000473470">
    <property type="component" value="Unassembled WGS sequence"/>
</dbReference>
<evidence type="ECO:0008006" key="3">
    <source>
        <dbReference type="Google" id="ProtNLM"/>
    </source>
</evidence>
<evidence type="ECO:0000313" key="2">
    <source>
        <dbReference type="Proteomes" id="UP000473470"/>
    </source>
</evidence>
<protein>
    <recommendedName>
        <fullName evidence="3">PqqD family protein</fullName>
    </recommendedName>
</protein>
<evidence type="ECO:0000313" key="1">
    <source>
        <dbReference type="EMBL" id="KAB0637053.1"/>
    </source>
</evidence>
<reference evidence="1 2" key="1">
    <citation type="submission" date="2019-09" db="EMBL/GenBank/DDBJ databases">
        <title>Draft genome sequences of 48 bacterial type strains from the CCUG.</title>
        <authorList>
            <person name="Tunovic T."/>
            <person name="Pineiro-Iglesias B."/>
            <person name="Unosson C."/>
            <person name="Inganas E."/>
            <person name="Ohlen M."/>
            <person name="Cardew S."/>
            <person name="Jensie-Markopoulos S."/>
            <person name="Salva-Serra F."/>
            <person name="Jaen-Luchoro D."/>
            <person name="Karlsson R."/>
            <person name="Svensson-Stadler L."/>
            <person name="Chun J."/>
            <person name="Moore E."/>
        </authorList>
    </citation>
    <scope>NUCLEOTIDE SEQUENCE [LARGE SCALE GENOMIC DNA]</scope>
    <source>
        <strain evidence="1 2">CCUG 65686</strain>
    </source>
</reference>
<gene>
    <name evidence="1" type="ORF">F7R25_17345</name>
</gene>
<sequence length="77" mass="8583">MKVKPIDNGLSCIIFNRDARTLHQLNTAAWFILEICNQRSPDEIEKLVHDTGLTLQAHEILDCLCALKKIGAISIAP</sequence>
<accession>A0A6L3MVN5</accession>
<dbReference type="EMBL" id="VZOK01000023">
    <property type="protein sequence ID" value="KAB0637053.1"/>
    <property type="molecule type" value="Genomic_DNA"/>
</dbReference>
<name>A0A6L3MVN5_9BURK</name>